<keyword evidence="1" id="KW-0812">Transmembrane</keyword>
<evidence type="ECO:0000256" key="1">
    <source>
        <dbReference type="SAM" id="Phobius"/>
    </source>
</evidence>
<organism evidence="2 3">
    <name type="scientific">Acrobeloides nanus</name>
    <dbReference type="NCBI Taxonomy" id="290746"/>
    <lineage>
        <taxon>Eukaryota</taxon>
        <taxon>Metazoa</taxon>
        <taxon>Ecdysozoa</taxon>
        <taxon>Nematoda</taxon>
        <taxon>Chromadorea</taxon>
        <taxon>Rhabditida</taxon>
        <taxon>Tylenchina</taxon>
        <taxon>Cephalobomorpha</taxon>
        <taxon>Cephaloboidea</taxon>
        <taxon>Cephalobidae</taxon>
        <taxon>Acrobeloides</taxon>
    </lineage>
</organism>
<keyword evidence="2" id="KW-1185">Reference proteome</keyword>
<dbReference type="InterPro" id="IPR023298">
    <property type="entry name" value="ATPase_P-typ_TM_dom_sf"/>
</dbReference>
<sequence>MNNSRGASTKSPAVAQIDMDSAQDRDKKFWLQGQLKKLIILTLCLGIIIALLATAILIVRFYISYYVVQGHKFDTQADKFINVNNGLYERPGSPPSKHFTIIFQTLCLMNIYNAITSRLLFDSISWKKWNGDRNCCEVS</sequence>
<accession>A0A914CNY0</accession>
<name>A0A914CNY0_9BILA</name>
<dbReference type="WBParaSite" id="ACRNAN_scaffold1268.g18703.t1">
    <property type="protein sequence ID" value="ACRNAN_scaffold1268.g18703.t1"/>
    <property type="gene ID" value="ACRNAN_scaffold1268.g18703"/>
</dbReference>
<protein>
    <submittedName>
        <fullName evidence="3">Uncharacterized protein</fullName>
    </submittedName>
</protein>
<evidence type="ECO:0000313" key="2">
    <source>
        <dbReference type="Proteomes" id="UP000887540"/>
    </source>
</evidence>
<dbReference type="Proteomes" id="UP000887540">
    <property type="component" value="Unplaced"/>
</dbReference>
<keyword evidence="1" id="KW-1133">Transmembrane helix</keyword>
<proteinExistence type="predicted"/>
<evidence type="ECO:0000313" key="3">
    <source>
        <dbReference type="WBParaSite" id="ACRNAN_scaffold1268.g18703.t1"/>
    </source>
</evidence>
<dbReference type="AlphaFoldDB" id="A0A914CNY0"/>
<reference evidence="3" key="1">
    <citation type="submission" date="2022-11" db="UniProtKB">
        <authorList>
            <consortium name="WormBaseParasite"/>
        </authorList>
    </citation>
    <scope>IDENTIFICATION</scope>
</reference>
<dbReference type="SUPFAM" id="SSF81665">
    <property type="entry name" value="Calcium ATPase, transmembrane domain M"/>
    <property type="match status" value="1"/>
</dbReference>
<keyword evidence="1" id="KW-0472">Membrane</keyword>
<feature type="transmembrane region" description="Helical" evidence="1">
    <location>
        <begin position="38"/>
        <end position="63"/>
    </location>
</feature>
<feature type="transmembrane region" description="Helical" evidence="1">
    <location>
        <begin position="101"/>
        <end position="121"/>
    </location>
</feature>